<dbReference type="InterPro" id="IPR010492">
    <property type="entry name" value="GINS_Psf3"/>
</dbReference>
<dbReference type="Proteomes" id="UP000244803">
    <property type="component" value="Chromosome 3"/>
</dbReference>
<dbReference type="InterPro" id="IPR038437">
    <property type="entry name" value="GINS_Psf3_sf"/>
</dbReference>
<evidence type="ECO:0000313" key="7">
    <source>
        <dbReference type="Proteomes" id="UP000244803"/>
    </source>
</evidence>
<dbReference type="GO" id="GO:0000811">
    <property type="term" value="C:GINS complex"/>
    <property type="evidence" value="ECO:0007669"/>
    <property type="project" value="TreeGrafter"/>
</dbReference>
<gene>
    <name evidence="6" type="ORF">MACJ_002044</name>
</gene>
<reference evidence="6" key="1">
    <citation type="submission" date="2022-07" db="EMBL/GenBank/DDBJ databases">
        <title>Evaluation of T. orientalis genome assembly methods using nanopore sequencing and analysis of variation between genomes.</title>
        <authorList>
            <person name="Yam J."/>
            <person name="Micallef M.L."/>
            <person name="Liu M."/>
            <person name="Djordjevic S.P."/>
            <person name="Bogema D.R."/>
            <person name="Jenkins C."/>
        </authorList>
    </citation>
    <scope>NUCLEOTIDE SEQUENCE</scope>
    <source>
        <strain evidence="6">Fish Creek</strain>
    </source>
</reference>
<dbReference type="PANTHER" id="PTHR22768:SF0">
    <property type="entry name" value="DNA REPLICATION COMPLEX GINS PROTEIN PSF3"/>
    <property type="match status" value="1"/>
</dbReference>
<evidence type="ECO:0000256" key="3">
    <source>
        <dbReference type="ARBA" id="ARBA00022705"/>
    </source>
</evidence>
<evidence type="ECO:0000313" key="6">
    <source>
        <dbReference type="EMBL" id="UKJ88798.1"/>
    </source>
</evidence>
<dbReference type="SUPFAM" id="SSF158573">
    <property type="entry name" value="GINS helical bundle-like"/>
    <property type="match status" value="1"/>
</dbReference>
<dbReference type="InterPro" id="IPR021151">
    <property type="entry name" value="GINS_A"/>
</dbReference>
<dbReference type="Gene3D" id="1.20.58.2050">
    <property type="match status" value="1"/>
</dbReference>
<name>A0A976M5E3_THEOR</name>
<dbReference type="OrthoDB" id="374114at2759"/>
<dbReference type="PANTHER" id="PTHR22768">
    <property type="entry name" value="DNA REPLICATION COMPLEX GINS PROTEIN PSF3"/>
    <property type="match status" value="1"/>
</dbReference>
<dbReference type="EMBL" id="CP056066">
    <property type="protein sequence ID" value="UKJ88798.1"/>
    <property type="molecule type" value="Genomic_DNA"/>
</dbReference>
<comment type="subcellular location">
    <subcellularLocation>
        <location evidence="1">Nucleus</location>
    </subcellularLocation>
</comment>
<evidence type="ECO:0000259" key="5">
    <source>
        <dbReference type="Pfam" id="PF05916"/>
    </source>
</evidence>
<keyword evidence="4" id="KW-0539">Nucleus</keyword>
<keyword evidence="3" id="KW-0235">DNA replication</keyword>
<evidence type="ECO:0000256" key="4">
    <source>
        <dbReference type="ARBA" id="ARBA00023242"/>
    </source>
</evidence>
<dbReference type="GO" id="GO:1902975">
    <property type="term" value="P:mitotic DNA replication initiation"/>
    <property type="evidence" value="ECO:0007669"/>
    <property type="project" value="TreeGrafter"/>
</dbReference>
<evidence type="ECO:0000256" key="1">
    <source>
        <dbReference type="ARBA" id="ARBA00004123"/>
    </source>
</evidence>
<accession>A0A976M5E3</accession>
<evidence type="ECO:0000256" key="2">
    <source>
        <dbReference type="ARBA" id="ARBA00006343"/>
    </source>
</evidence>
<feature type="domain" description="GINS subunit" evidence="5">
    <location>
        <begin position="101"/>
        <end position="179"/>
    </location>
</feature>
<dbReference type="AlphaFoldDB" id="A0A976M5E3"/>
<comment type="similarity">
    <text evidence="2">Belongs to the GINS3/PSF3 family.</text>
</comment>
<organism evidence="6 7">
    <name type="scientific">Theileria orientalis</name>
    <dbReference type="NCBI Taxonomy" id="68886"/>
    <lineage>
        <taxon>Eukaryota</taxon>
        <taxon>Sar</taxon>
        <taxon>Alveolata</taxon>
        <taxon>Apicomplexa</taxon>
        <taxon>Aconoidasida</taxon>
        <taxon>Piroplasmida</taxon>
        <taxon>Theileriidae</taxon>
        <taxon>Theileria</taxon>
    </lineage>
</organism>
<dbReference type="Pfam" id="PF05916">
    <property type="entry name" value="Sld5"/>
    <property type="match status" value="1"/>
</dbReference>
<sequence>MSEIYNIIQEIVVNNSEFTKYVDFVKVPCRPLVNLPGLTFLSPKALDELKHANRGDELLPEDEVELYLFYAKHLHKTGFVKIEFPEFYKSARALLAESTATAIGTLCPFYFELGYELCSIIPEMEWPVENLLNLLKEAECKRRSFLMKRSNTVDDTFLIGLTHEEKKLLNVLSNSNTNVLTTNAEFQNASEFYGFDD</sequence>
<proteinExistence type="inferred from homology"/>
<protein>
    <recommendedName>
        <fullName evidence="5">GINS subunit domain-containing protein</fullName>
    </recommendedName>
</protein>
<dbReference type="CDD" id="cd11713">
    <property type="entry name" value="GINS_A_psf3"/>
    <property type="match status" value="1"/>
</dbReference>
<dbReference type="InterPro" id="IPR036224">
    <property type="entry name" value="GINS_bundle-like_dom_sf"/>
</dbReference>